<comment type="cofactor">
    <cofactor evidence="9 11">
        <name>Zn(2+)</name>
        <dbReference type="ChEBI" id="CHEBI:29105"/>
    </cofactor>
    <text evidence="9 11">Binds 1 zinc ion per subunit.</text>
</comment>
<evidence type="ECO:0000256" key="8">
    <source>
        <dbReference type="PIRSR" id="PIRSR634016-1"/>
    </source>
</evidence>
<dbReference type="InterPro" id="IPR001930">
    <property type="entry name" value="Peptidase_M1"/>
</dbReference>
<dbReference type="InterPro" id="IPR034016">
    <property type="entry name" value="M1_APN-typ"/>
</dbReference>
<dbReference type="GO" id="GO:0070006">
    <property type="term" value="F:metalloaminopeptidase activity"/>
    <property type="evidence" value="ECO:0007669"/>
    <property type="project" value="TreeGrafter"/>
</dbReference>
<dbReference type="GO" id="GO:0006508">
    <property type="term" value="P:proteolysis"/>
    <property type="evidence" value="ECO:0007669"/>
    <property type="project" value="UniProtKB-KW"/>
</dbReference>
<dbReference type="Gene3D" id="2.60.40.1910">
    <property type="match status" value="1"/>
</dbReference>
<dbReference type="Gene3D" id="1.25.50.20">
    <property type="match status" value="1"/>
</dbReference>
<keyword evidence="2 11" id="KW-0031">Aminopeptidase</keyword>
<dbReference type="InterPro" id="IPR014782">
    <property type="entry name" value="Peptidase_M1_dom"/>
</dbReference>
<dbReference type="Pfam" id="PF01433">
    <property type="entry name" value="Peptidase_M1"/>
    <property type="match status" value="1"/>
</dbReference>
<protein>
    <recommendedName>
        <fullName evidence="11">Aminopeptidase</fullName>
        <ecNumber evidence="11">3.4.11.-</ecNumber>
    </recommendedName>
</protein>
<dbReference type="InterPro" id="IPR045357">
    <property type="entry name" value="Aminopeptidase_N-like_N"/>
</dbReference>
<dbReference type="GO" id="GO:0008270">
    <property type="term" value="F:zinc ion binding"/>
    <property type="evidence" value="ECO:0007669"/>
    <property type="project" value="UniProtKB-UniRule"/>
</dbReference>
<dbReference type="Gene3D" id="1.10.390.10">
    <property type="entry name" value="Neutral Protease Domain 2"/>
    <property type="match status" value="1"/>
</dbReference>
<dbReference type="GO" id="GO:0016020">
    <property type="term" value="C:membrane"/>
    <property type="evidence" value="ECO:0007669"/>
    <property type="project" value="TreeGrafter"/>
</dbReference>
<evidence type="ECO:0000259" key="13">
    <source>
        <dbReference type="Pfam" id="PF11838"/>
    </source>
</evidence>
<dbReference type="Pfam" id="PF11838">
    <property type="entry name" value="ERAP1_C"/>
    <property type="match status" value="1"/>
</dbReference>
<dbReference type="FunFam" id="2.60.40.1730:FF:000002">
    <property type="entry name" value="Aminopeptidase"/>
    <property type="match status" value="1"/>
</dbReference>
<dbReference type="EC" id="3.4.11.-" evidence="11"/>
<reference evidence="15 16" key="1">
    <citation type="submission" date="2016-09" db="EMBL/GenBank/DDBJ databases">
        <title>Extensive genetic diversity and differential bi-allelic expression allows diatom success in the polar Southern Ocean.</title>
        <authorList>
            <consortium name="DOE Joint Genome Institute"/>
            <person name="Mock T."/>
            <person name="Otillar R.P."/>
            <person name="Strauss J."/>
            <person name="Dupont C."/>
            <person name="Frickenhaus S."/>
            <person name="Maumus F."/>
            <person name="Mcmullan M."/>
            <person name="Sanges R."/>
            <person name="Schmutz J."/>
            <person name="Toseland A."/>
            <person name="Valas R."/>
            <person name="Veluchamy A."/>
            <person name="Ward B.J."/>
            <person name="Allen A."/>
            <person name="Barry K."/>
            <person name="Falciatore A."/>
            <person name="Ferrante M."/>
            <person name="Fortunato A.E."/>
            <person name="Gloeckner G."/>
            <person name="Gruber A."/>
            <person name="Hipkin R."/>
            <person name="Janech M."/>
            <person name="Kroth P."/>
            <person name="Leese F."/>
            <person name="Lindquist E."/>
            <person name="Lyon B.R."/>
            <person name="Martin J."/>
            <person name="Mayer C."/>
            <person name="Parker M."/>
            <person name="Quesneville H."/>
            <person name="Raymond J."/>
            <person name="Uhlig C."/>
            <person name="Valentin K.U."/>
            <person name="Worden A.Z."/>
            <person name="Armbrust E.V."/>
            <person name="Bowler C."/>
            <person name="Green B."/>
            <person name="Moulton V."/>
            <person name="Van Oosterhout C."/>
            <person name="Grigoriev I."/>
        </authorList>
    </citation>
    <scope>NUCLEOTIDE SEQUENCE [LARGE SCALE GENOMIC DNA]</scope>
    <source>
        <strain evidence="15 16">CCMP1102</strain>
    </source>
</reference>
<feature type="domain" description="Aminopeptidase N-like N-terminal" evidence="14">
    <location>
        <begin position="21"/>
        <end position="211"/>
    </location>
</feature>
<keyword evidence="3 11" id="KW-0645">Protease</keyword>
<keyword evidence="5 11" id="KW-0378">Hydrolase</keyword>
<dbReference type="SUPFAM" id="SSF63737">
    <property type="entry name" value="Leukotriene A4 hydrolase N-terminal domain"/>
    <property type="match status" value="1"/>
</dbReference>
<evidence type="ECO:0000256" key="5">
    <source>
        <dbReference type="ARBA" id="ARBA00022801"/>
    </source>
</evidence>
<feature type="active site" description="Proton acceptor" evidence="8">
    <location>
        <position position="319"/>
    </location>
</feature>
<evidence type="ECO:0000259" key="12">
    <source>
        <dbReference type="Pfam" id="PF01433"/>
    </source>
</evidence>
<keyword evidence="16" id="KW-1185">Reference proteome</keyword>
<evidence type="ECO:0000313" key="15">
    <source>
        <dbReference type="EMBL" id="OEU20154.1"/>
    </source>
</evidence>
<evidence type="ECO:0000256" key="10">
    <source>
        <dbReference type="PIRSR" id="PIRSR634016-4"/>
    </source>
</evidence>
<feature type="binding site" evidence="9">
    <location>
        <position position="341"/>
    </location>
    <ligand>
        <name>Zn(2+)</name>
        <dbReference type="ChEBI" id="CHEBI:29105"/>
        <note>catalytic</note>
    </ligand>
</feature>
<name>A0A1E7FPW1_9STRA</name>
<evidence type="ECO:0000256" key="1">
    <source>
        <dbReference type="ARBA" id="ARBA00010136"/>
    </source>
</evidence>
<dbReference type="GO" id="GO:0042277">
    <property type="term" value="F:peptide binding"/>
    <property type="evidence" value="ECO:0007669"/>
    <property type="project" value="TreeGrafter"/>
</dbReference>
<dbReference type="PANTHER" id="PTHR11533:SF174">
    <property type="entry name" value="PUROMYCIN-SENSITIVE AMINOPEPTIDASE-RELATED"/>
    <property type="match status" value="1"/>
</dbReference>
<organism evidence="15 16">
    <name type="scientific">Fragilariopsis cylindrus CCMP1102</name>
    <dbReference type="NCBI Taxonomy" id="635003"/>
    <lineage>
        <taxon>Eukaryota</taxon>
        <taxon>Sar</taxon>
        <taxon>Stramenopiles</taxon>
        <taxon>Ochrophyta</taxon>
        <taxon>Bacillariophyta</taxon>
        <taxon>Bacillariophyceae</taxon>
        <taxon>Bacillariophycidae</taxon>
        <taxon>Bacillariales</taxon>
        <taxon>Bacillariaceae</taxon>
        <taxon>Fragilariopsis</taxon>
    </lineage>
</organism>
<evidence type="ECO:0000256" key="11">
    <source>
        <dbReference type="RuleBase" id="RU364040"/>
    </source>
</evidence>
<dbReference type="KEGG" id="fcy:FRACYDRAFT_182429"/>
<dbReference type="SUPFAM" id="SSF55486">
    <property type="entry name" value="Metalloproteases ('zincins'), catalytic domain"/>
    <property type="match status" value="1"/>
</dbReference>
<dbReference type="InterPro" id="IPR042097">
    <property type="entry name" value="Aminopeptidase_N-like_N_sf"/>
</dbReference>
<dbReference type="GO" id="GO:0005615">
    <property type="term" value="C:extracellular space"/>
    <property type="evidence" value="ECO:0007669"/>
    <property type="project" value="TreeGrafter"/>
</dbReference>
<keyword evidence="7 11" id="KW-0482">Metalloprotease</keyword>
<evidence type="ECO:0000256" key="2">
    <source>
        <dbReference type="ARBA" id="ARBA00022438"/>
    </source>
</evidence>
<dbReference type="GO" id="GO:0043171">
    <property type="term" value="P:peptide catabolic process"/>
    <property type="evidence" value="ECO:0007669"/>
    <property type="project" value="TreeGrafter"/>
</dbReference>
<evidence type="ECO:0000256" key="6">
    <source>
        <dbReference type="ARBA" id="ARBA00022833"/>
    </source>
</evidence>
<dbReference type="Pfam" id="PF17900">
    <property type="entry name" value="Peptidase_M1_N"/>
    <property type="match status" value="1"/>
</dbReference>
<keyword evidence="6 9" id="KW-0862">Zinc</keyword>
<sequence>MTVDNKTDKAAGRVLLPSYVQPQSYDLNVKPDLKAYTFDGIVSIEMTTAEDFSEDESKKITLHSKELMYRTAEFQTSDGKVVKADEIRTNTKDTTVTFMFGESIPKSSTITLKIDFVGSLNNQMAGFYRSHYKDTNGNDKIVASTQFEALDARRAFPCVDEPAAKATFLLTLIVPAELECFSNMPESKRKTLDDSMVEVSFLETPKMSTYLLAYCIGEFDYVQALTKYGVLVKVYAPRGRGASCQYALECGVKALDCFNDFFKINYPLPKLDMVAIPEFAMGAMENWGLVTYRDADLLIDPETASDSQKQRVCTVVCHELAHQWFGNLVTMAWWDDLWLNEGFASWAENYAADAIYPEYQMWDQFASGALQTALRLDSLLSSHPIQVPIAHAEEVEQVFDGISYCKGGSVVRMIKAVIGMAHFQKGLENYMKKYAYGNTETIDLWKAWEEVSGMPIPEMMASWTEQMGFPLVKVIGEDWQDDKVVLTLEQSWFLSDGSEPPEDGKDKLWTIPIISCTNSGAQQDMILMREKTATVTIPLKSKTDFVKLNAGQEVPMRVHYSEEMLTRLSKAVESKELSSPSDRVGLVTDAYALVKANKILSPESLIKLMVAYKDEDDCVVWQGLSGAIGGLNSVLSADEKIHLNYTNFAKMLVLPLYEKIGWEANPDDGHLTSILRGLMVGLLCEFCSDDEDVMKQAKTKCEAFFEDPTNSKILPGDIKGPVFKIYLKNGGKNEYETVKAYYYKAKDSAEKKTVLGSLGSISDEGLKLETLNWTTSGEVKLQDFFYAIGSVSGSGKQGREIAWTYFQANHERLQAMIANASPSLMDAVIMFSAGRFATLEKAEEITNFFKEHPYPKNERKIAQLIESMNAAGKMLVILQESELSKPQFWDTYL</sequence>
<evidence type="ECO:0000256" key="7">
    <source>
        <dbReference type="ARBA" id="ARBA00023049"/>
    </source>
</evidence>
<evidence type="ECO:0000313" key="16">
    <source>
        <dbReference type="Proteomes" id="UP000095751"/>
    </source>
</evidence>
<dbReference type="InterPro" id="IPR027268">
    <property type="entry name" value="Peptidase_M4/M1_CTD_sf"/>
</dbReference>
<dbReference type="Proteomes" id="UP000095751">
    <property type="component" value="Unassembled WGS sequence"/>
</dbReference>
<feature type="domain" description="ERAP1-like C-terminal" evidence="13">
    <location>
        <begin position="545"/>
        <end position="869"/>
    </location>
</feature>
<dbReference type="InterPro" id="IPR050344">
    <property type="entry name" value="Peptidase_M1_aminopeptidases"/>
</dbReference>
<accession>A0A1E7FPW1</accession>
<comment type="similarity">
    <text evidence="1 11">Belongs to the peptidase M1 family.</text>
</comment>
<dbReference type="PRINTS" id="PR00756">
    <property type="entry name" value="ALADIPTASE"/>
</dbReference>
<dbReference type="EMBL" id="KV784355">
    <property type="protein sequence ID" value="OEU20154.1"/>
    <property type="molecule type" value="Genomic_DNA"/>
</dbReference>
<dbReference type="AlphaFoldDB" id="A0A1E7FPW1"/>
<feature type="binding site" evidence="9">
    <location>
        <position position="322"/>
    </location>
    <ligand>
        <name>Zn(2+)</name>
        <dbReference type="ChEBI" id="CHEBI:29105"/>
        <note>catalytic</note>
    </ligand>
</feature>
<dbReference type="PANTHER" id="PTHR11533">
    <property type="entry name" value="PROTEASE M1 ZINC METALLOPROTEASE"/>
    <property type="match status" value="1"/>
</dbReference>
<dbReference type="InterPro" id="IPR024571">
    <property type="entry name" value="ERAP1-like_C_dom"/>
</dbReference>
<evidence type="ECO:0000256" key="4">
    <source>
        <dbReference type="ARBA" id="ARBA00022723"/>
    </source>
</evidence>
<feature type="binding site" evidence="9">
    <location>
        <position position="318"/>
    </location>
    <ligand>
        <name>Zn(2+)</name>
        <dbReference type="ChEBI" id="CHEBI:29105"/>
        <note>catalytic</note>
    </ligand>
</feature>
<dbReference type="OrthoDB" id="10031169at2759"/>
<dbReference type="FunFam" id="1.10.390.10:FF:000001">
    <property type="entry name" value="Aminopeptidase"/>
    <property type="match status" value="1"/>
</dbReference>
<evidence type="ECO:0000256" key="9">
    <source>
        <dbReference type="PIRSR" id="PIRSR634016-3"/>
    </source>
</evidence>
<feature type="domain" description="Peptidase M1 membrane alanine aminopeptidase" evidence="12">
    <location>
        <begin position="246"/>
        <end position="463"/>
    </location>
</feature>
<evidence type="ECO:0000259" key="14">
    <source>
        <dbReference type="Pfam" id="PF17900"/>
    </source>
</evidence>
<dbReference type="CDD" id="cd09601">
    <property type="entry name" value="M1_APN-Q_like"/>
    <property type="match status" value="1"/>
</dbReference>
<evidence type="ECO:0000256" key="3">
    <source>
        <dbReference type="ARBA" id="ARBA00022670"/>
    </source>
</evidence>
<keyword evidence="4 9" id="KW-0479">Metal-binding</keyword>
<dbReference type="InParanoid" id="A0A1E7FPW1"/>
<feature type="site" description="Transition state stabilizer" evidence="10">
    <location>
        <position position="404"/>
    </location>
</feature>
<gene>
    <name evidence="15" type="ORF">FRACYDRAFT_182429</name>
</gene>
<dbReference type="GO" id="GO:0005737">
    <property type="term" value="C:cytoplasm"/>
    <property type="evidence" value="ECO:0007669"/>
    <property type="project" value="TreeGrafter"/>
</dbReference>
<dbReference type="Gene3D" id="2.60.40.1730">
    <property type="entry name" value="tricorn interacting facor f3 domain"/>
    <property type="match status" value="1"/>
</dbReference>
<proteinExistence type="inferred from homology"/>